<sequence length="61" mass="7392">MEELEYLTKTFAIELNAELNYSDSYATEGNEIYQIEQLNCRLVFRTHFCKEMPRNWKPELQ</sequence>
<accession>A0A363NWH3</accession>
<comment type="caution">
    <text evidence="1">The sequence shown here is derived from an EMBL/GenBank/DDBJ whole genome shotgun (WGS) entry which is preliminary data.</text>
</comment>
<dbReference type="AlphaFoldDB" id="A0A363NWH3"/>
<evidence type="ECO:0000313" key="1">
    <source>
        <dbReference type="EMBL" id="PUV25090.1"/>
    </source>
</evidence>
<name>A0A363NWH3_9SPHI</name>
<organism evidence="1 2">
    <name type="scientific">Sphingobacterium athyrii</name>
    <dbReference type="NCBI Taxonomy" id="2152717"/>
    <lineage>
        <taxon>Bacteria</taxon>
        <taxon>Pseudomonadati</taxon>
        <taxon>Bacteroidota</taxon>
        <taxon>Sphingobacteriia</taxon>
        <taxon>Sphingobacteriales</taxon>
        <taxon>Sphingobacteriaceae</taxon>
        <taxon>Sphingobacterium</taxon>
    </lineage>
</organism>
<gene>
    <name evidence="1" type="ORF">DCO56_09110</name>
</gene>
<protein>
    <submittedName>
        <fullName evidence="1">Uncharacterized protein</fullName>
    </submittedName>
</protein>
<keyword evidence="2" id="KW-1185">Reference proteome</keyword>
<evidence type="ECO:0000313" key="2">
    <source>
        <dbReference type="Proteomes" id="UP000250831"/>
    </source>
</evidence>
<reference evidence="1 2" key="1">
    <citation type="submission" date="2018-04" db="EMBL/GenBank/DDBJ databases">
        <title>Sphingobacterium sp. M46 Genome.</title>
        <authorList>
            <person name="Cheng J."/>
            <person name="Li Y."/>
        </authorList>
    </citation>
    <scope>NUCLEOTIDE SEQUENCE [LARGE SCALE GENOMIC DNA]</scope>
    <source>
        <strain evidence="1 2">M46</strain>
    </source>
</reference>
<dbReference type="EMBL" id="QCXX01000002">
    <property type="protein sequence ID" value="PUV25090.1"/>
    <property type="molecule type" value="Genomic_DNA"/>
</dbReference>
<proteinExistence type="predicted"/>
<dbReference type="Proteomes" id="UP000250831">
    <property type="component" value="Unassembled WGS sequence"/>
</dbReference>